<keyword evidence="5" id="KW-0812">Transmembrane</keyword>
<dbReference type="InterPro" id="IPR005565">
    <property type="entry name" value="Hemolysn_activator_HlyB_C"/>
</dbReference>
<dbReference type="PANTHER" id="PTHR34597">
    <property type="entry name" value="SLR1661 PROTEIN"/>
    <property type="match status" value="1"/>
</dbReference>
<dbReference type="GO" id="GO:0009279">
    <property type="term" value="C:cell outer membrane"/>
    <property type="evidence" value="ECO:0007669"/>
    <property type="project" value="UniProtKB-SubCell"/>
</dbReference>
<dbReference type="GO" id="GO:0046819">
    <property type="term" value="P:protein secretion by the type V secretion system"/>
    <property type="evidence" value="ECO:0007669"/>
    <property type="project" value="TreeGrafter"/>
</dbReference>
<evidence type="ECO:0000259" key="10">
    <source>
        <dbReference type="PROSITE" id="PS51779"/>
    </source>
</evidence>
<evidence type="ECO:0000256" key="3">
    <source>
        <dbReference type="ARBA" id="ARBA00022448"/>
    </source>
</evidence>
<feature type="compositionally biased region" description="Basic and acidic residues" evidence="9">
    <location>
        <begin position="1"/>
        <end position="12"/>
    </location>
</feature>
<dbReference type="AlphaFoldDB" id="A0A2S2CKT5"/>
<evidence type="ECO:0000256" key="5">
    <source>
        <dbReference type="ARBA" id="ARBA00022692"/>
    </source>
</evidence>
<sequence length="512" mass="54127">MIGSGGERREGPAEPPPLQDEPLVGGQGLNGLPRITIRGGGSRFTLNGVDFDSSGLLAVEELQSVAGRYVGRSLGFDDLQEMVDAVNALYDAHGQAAARAVLPPQRIEGGRVRIQLVEGRLDGVAVLGDPAVGAEYVRNRVRAERGAVLDTRALHRDVLRFNLTNDAQLRAALQPGPSFGLTNLDLAVLEPPRVSLDLLADNYGFEATGRGQGGVLFRTGSLFAAGDRVMLYASGSRGTRMANIAYNLPAGTEGGRIGFSVSGSQTEIVQGDYRAYDITGASRAISLNGSHPLWTGDSTLLSVTGALTRSHASNNIADVYVTGTRANKASVGLSLYYGDAETSVLVSPLAELARLTETPGGRRRTATFFTGDASAVHRLSAPWTVQARGSWQLSTVRGLPGSQLFQIGGATSLRALPPGALTGDTGVYGQFELHWDASPLAKGLDLYGFYETGLVRPAGGNRVAMSDAGIGASLRLSDRVSTDLAVAARIRDGDGTPMDRYRLYLRTVFHVF</sequence>
<gene>
    <name evidence="11" type="ORF">DEW08_00900</name>
</gene>
<evidence type="ECO:0000256" key="1">
    <source>
        <dbReference type="ARBA" id="ARBA00004442"/>
    </source>
</evidence>
<evidence type="ECO:0000256" key="2">
    <source>
        <dbReference type="ARBA" id="ARBA00009055"/>
    </source>
</evidence>
<evidence type="ECO:0000256" key="8">
    <source>
        <dbReference type="ARBA" id="ARBA00023237"/>
    </source>
</evidence>
<evidence type="ECO:0000313" key="12">
    <source>
        <dbReference type="Proteomes" id="UP000245629"/>
    </source>
</evidence>
<dbReference type="Gene3D" id="3.10.20.310">
    <property type="entry name" value="membrane protein fhac"/>
    <property type="match status" value="1"/>
</dbReference>
<evidence type="ECO:0000256" key="6">
    <source>
        <dbReference type="ARBA" id="ARBA00022927"/>
    </source>
</evidence>
<keyword evidence="7" id="KW-0472">Membrane</keyword>
<dbReference type="KEGG" id="azz:DEW08_00900"/>
<keyword evidence="3" id="KW-0813">Transport</keyword>
<comment type="similarity">
    <text evidence="2">Belongs to the TPS (TC 1.B.20) family.</text>
</comment>
<dbReference type="Pfam" id="PF08479">
    <property type="entry name" value="POTRA_2"/>
    <property type="match status" value="1"/>
</dbReference>
<dbReference type="PANTHER" id="PTHR34597:SF1">
    <property type="entry name" value="HEME_HEMOPEXIN TRANSPORTER PROTEIN HUXB"/>
    <property type="match status" value="1"/>
</dbReference>
<evidence type="ECO:0000256" key="4">
    <source>
        <dbReference type="ARBA" id="ARBA00022452"/>
    </source>
</evidence>
<protein>
    <recommendedName>
        <fullName evidence="10">POTRA domain-containing protein</fullName>
    </recommendedName>
</protein>
<dbReference type="PROSITE" id="PS51779">
    <property type="entry name" value="POTRA"/>
    <property type="match status" value="1"/>
</dbReference>
<dbReference type="EMBL" id="CP029352">
    <property type="protein sequence ID" value="AWK84927.1"/>
    <property type="molecule type" value="Genomic_DNA"/>
</dbReference>
<feature type="region of interest" description="Disordered" evidence="9">
    <location>
        <begin position="1"/>
        <end position="25"/>
    </location>
</feature>
<dbReference type="InterPro" id="IPR051544">
    <property type="entry name" value="TPS_OM_transporter"/>
</dbReference>
<keyword evidence="12" id="KW-1185">Reference proteome</keyword>
<evidence type="ECO:0000256" key="9">
    <source>
        <dbReference type="SAM" id="MobiDB-lite"/>
    </source>
</evidence>
<accession>A0A2S2CKT5</accession>
<dbReference type="PROSITE" id="PS00018">
    <property type="entry name" value="EF_HAND_1"/>
    <property type="match status" value="1"/>
</dbReference>
<keyword evidence="8" id="KW-0998">Cell outer membrane</keyword>
<dbReference type="Pfam" id="PF03865">
    <property type="entry name" value="ShlB"/>
    <property type="match status" value="1"/>
</dbReference>
<dbReference type="InterPro" id="IPR018247">
    <property type="entry name" value="EF_Hand_1_Ca_BS"/>
</dbReference>
<dbReference type="GO" id="GO:0008320">
    <property type="term" value="F:protein transmembrane transporter activity"/>
    <property type="evidence" value="ECO:0007669"/>
    <property type="project" value="TreeGrafter"/>
</dbReference>
<reference evidence="12" key="1">
    <citation type="submission" date="2018-05" db="EMBL/GenBank/DDBJ databases">
        <title>Azospirillum thermophila sp. nov., a novel isolated from hot spring.</title>
        <authorList>
            <person name="Zhao Z."/>
        </authorList>
    </citation>
    <scope>NUCLEOTIDE SEQUENCE [LARGE SCALE GENOMIC DNA]</scope>
    <source>
        <strain evidence="12">CFH 70021</strain>
    </source>
</reference>
<comment type="subcellular location">
    <subcellularLocation>
        <location evidence="1">Cell outer membrane</location>
    </subcellularLocation>
</comment>
<evidence type="ECO:0000256" key="7">
    <source>
        <dbReference type="ARBA" id="ARBA00023136"/>
    </source>
</evidence>
<dbReference type="InterPro" id="IPR034746">
    <property type="entry name" value="POTRA"/>
</dbReference>
<proteinExistence type="inferred from homology"/>
<dbReference type="Gene3D" id="2.40.160.50">
    <property type="entry name" value="membrane protein fhac: a member of the omp85/tpsb transporter family"/>
    <property type="match status" value="1"/>
</dbReference>
<organism evidence="11 12">
    <name type="scientific">Azospirillum thermophilum</name>
    <dbReference type="NCBI Taxonomy" id="2202148"/>
    <lineage>
        <taxon>Bacteria</taxon>
        <taxon>Pseudomonadati</taxon>
        <taxon>Pseudomonadota</taxon>
        <taxon>Alphaproteobacteria</taxon>
        <taxon>Rhodospirillales</taxon>
        <taxon>Azospirillaceae</taxon>
        <taxon>Azospirillum</taxon>
    </lineage>
</organism>
<dbReference type="InterPro" id="IPR013686">
    <property type="entry name" value="Polypept-transport_assoc_ShlB"/>
</dbReference>
<feature type="domain" description="POTRA" evidence="10">
    <location>
        <begin position="44"/>
        <end position="119"/>
    </location>
</feature>
<dbReference type="GO" id="GO:0098046">
    <property type="term" value="C:type V protein secretion system complex"/>
    <property type="evidence" value="ECO:0007669"/>
    <property type="project" value="TreeGrafter"/>
</dbReference>
<evidence type="ECO:0000313" key="11">
    <source>
        <dbReference type="EMBL" id="AWK84927.1"/>
    </source>
</evidence>
<keyword evidence="6" id="KW-0653">Protein transport</keyword>
<name>A0A2S2CKT5_9PROT</name>
<dbReference type="Proteomes" id="UP000245629">
    <property type="component" value="Chromosome 1"/>
</dbReference>
<keyword evidence="4" id="KW-1134">Transmembrane beta strand</keyword>